<keyword evidence="6" id="KW-0418">Kinase</keyword>
<name>D3Q3J8_STANL</name>
<dbReference type="OrthoDB" id="3363468at2"/>
<dbReference type="Proteomes" id="UP000000844">
    <property type="component" value="Chromosome"/>
</dbReference>
<dbReference type="GO" id="GO:0006233">
    <property type="term" value="P:dTDP biosynthetic process"/>
    <property type="evidence" value="ECO:0007669"/>
    <property type="project" value="TreeGrafter"/>
</dbReference>
<dbReference type="eggNOG" id="COG0125">
    <property type="taxonomic scope" value="Bacteria"/>
</dbReference>
<proteinExistence type="inferred from homology"/>
<dbReference type="AlphaFoldDB" id="D3Q3J8"/>
<dbReference type="EMBL" id="CP001778">
    <property type="protein sequence ID" value="ADD42039.1"/>
    <property type="molecule type" value="Genomic_DNA"/>
</dbReference>
<dbReference type="Gene3D" id="3.40.50.300">
    <property type="entry name" value="P-loop containing nucleotide triphosphate hydrolases"/>
    <property type="match status" value="1"/>
</dbReference>
<dbReference type="GO" id="GO:0004798">
    <property type="term" value="F:dTMP kinase activity"/>
    <property type="evidence" value="ECO:0007669"/>
    <property type="project" value="TreeGrafter"/>
</dbReference>
<dbReference type="GO" id="GO:0005524">
    <property type="term" value="F:ATP binding"/>
    <property type="evidence" value="ECO:0007669"/>
    <property type="project" value="UniProtKB-KW"/>
</dbReference>
<dbReference type="PANTHER" id="PTHR10344">
    <property type="entry name" value="THYMIDYLATE KINASE"/>
    <property type="match status" value="1"/>
</dbReference>
<dbReference type="InterPro" id="IPR039430">
    <property type="entry name" value="Thymidylate_kin-like_dom"/>
</dbReference>
<dbReference type="RefSeq" id="WP_013017610.1">
    <property type="nucleotide sequence ID" value="NC_013947.1"/>
</dbReference>
<comment type="similarity">
    <text evidence="1">Belongs to the thymidylate kinase family.</text>
</comment>
<keyword evidence="6" id="KW-0808">Transferase</keyword>
<reference evidence="6 7" key="1">
    <citation type="journal article" date="2009" name="Stand. Genomic Sci.">
        <title>Complete genome sequence of Stackebrandtia nassauensis type strain (LLR-40K-21).</title>
        <authorList>
            <person name="Munk C."/>
            <person name="Lapidus A."/>
            <person name="Copeland A."/>
            <person name="Jando M."/>
            <person name="Mayilraj S."/>
            <person name="Glavina Del Rio T."/>
            <person name="Nolan M."/>
            <person name="Chen F."/>
            <person name="Lucas S."/>
            <person name="Tice H."/>
            <person name="Cheng J.F."/>
            <person name="Han C."/>
            <person name="Detter J.C."/>
            <person name="Bruce D."/>
            <person name="Goodwin L."/>
            <person name="Chain P."/>
            <person name="Pitluck S."/>
            <person name="Goker M."/>
            <person name="Ovchinikova G."/>
            <person name="Pati A."/>
            <person name="Ivanova N."/>
            <person name="Mavromatis K."/>
            <person name="Chen A."/>
            <person name="Palaniappan K."/>
            <person name="Land M."/>
            <person name="Hauser L."/>
            <person name="Chang Y.J."/>
            <person name="Jeffries C.D."/>
            <person name="Bristow J."/>
            <person name="Eisen J.A."/>
            <person name="Markowitz V."/>
            <person name="Hugenholtz P."/>
            <person name="Kyrpides N.C."/>
            <person name="Klenk H.P."/>
        </authorList>
    </citation>
    <scope>NUCLEOTIDE SEQUENCE [LARGE SCALE GENOMIC DNA]</scope>
    <source>
        <strain evidence="7">DSM 44728 / CIP 108903 / NRRL B-16338 / NBRC 102104 / LLR-40K-21</strain>
    </source>
</reference>
<organism evidence="6 7">
    <name type="scientific">Stackebrandtia nassauensis (strain DSM 44728 / CIP 108903 / NRRL B-16338 / NBRC 102104 / LLR-40K-21)</name>
    <dbReference type="NCBI Taxonomy" id="446470"/>
    <lineage>
        <taxon>Bacteria</taxon>
        <taxon>Bacillati</taxon>
        <taxon>Actinomycetota</taxon>
        <taxon>Actinomycetes</taxon>
        <taxon>Glycomycetales</taxon>
        <taxon>Glycomycetaceae</taxon>
        <taxon>Stackebrandtia</taxon>
    </lineage>
</organism>
<dbReference type="InterPro" id="IPR027417">
    <property type="entry name" value="P-loop_NTPase"/>
</dbReference>
<dbReference type="HOGENOM" id="CLU_092360_0_0_11"/>
<feature type="domain" description="Thymidylate kinase-like" evidence="5">
    <location>
        <begin position="14"/>
        <end position="188"/>
    </location>
</feature>
<evidence type="ECO:0000256" key="1">
    <source>
        <dbReference type="ARBA" id="ARBA00009776"/>
    </source>
</evidence>
<evidence type="ECO:0000259" key="5">
    <source>
        <dbReference type="Pfam" id="PF02223"/>
    </source>
</evidence>
<dbReference type="GO" id="GO:0005737">
    <property type="term" value="C:cytoplasm"/>
    <property type="evidence" value="ECO:0007669"/>
    <property type="project" value="TreeGrafter"/>
</dbReference>
<evidence type="ECO:0000256" key="2">
    <source>
        <dbReference type="ARBA" id="ARBA00017144"/>
    </source>
</evidence>
<dbReference type="Pfam" id="PF02223">
    <property type="entry name" value="Thymidylate_kin"/>
    <property type="match status" value="1"/>
</dbReference>
<evidence type="ECO:0000256" key="3">
    <source>
        <dbReference type="ARBA" id="ARBA00022741"/>
    </source>
</evidence>
<evidence type="ECO:0000313" key="6">
    <source>
        <dbReference type="EMBL" id="ADD42039.1"/>
    </source>
</evidence>
<accession>D3Q3J8</accession>
<protein>
    <recommendedName>
        <fullName evidence="2">Thymidylate kinase</fullName>
    </recommendedName>
</protein>
<dbReference type="GO" id="GO:0006235">
    <property type="term" value="P:dTTP biosynthetic process"/>
    <property type="evidence" value="ECO:0007669"/>
    <property type="project" value="TreeGrafter"/>
</dbReference>
<evidence type="ECO:0000313" key="7">
    <source>
        <dbReference type="Proteomes" id="UP000000844"/>
    </source>
</evidence>
<gene>
    <name evidence="6" type="ordered locus">Snas_2353</name>
</gene>
<keyword evidence="7" id="KW-1185">Reference proteome</keyword>
<keyword evidence="4" id="KW-0067">ATP-binding</keyword>
<dbReference type="PANTHER" id="PTHR10344:SF4">
    <property type="entry name" value="UMP-CMP KINASE 2, MITOCHONDRIAL"/>
    <property type="match status" value="1"/>
</dbReference>
<dbReference type="STRING" id="446470.Snas_2353"/>
<sequence length="204" mass="22771">MARETRQATIALVGIDGAGKTTQARWLKRWLTQLGHPVRYRMVASGRRVLGNTARRLGRPDSVALLGPGMAIRAETLLRYWNLTVGNGGGILIADRYAVCQYARTRVVYPRLEPWARRLLGRVPPPDLTLYLDVAPETAHLRVKTRGIDEEPVDSLAAMDSAYRSLPEFASFAIVDANRDPEEIAETIRDEVRTALPRLLDGRT</sequence>
<keyword evidence="3" id="KW-0547">Nucleotide-binding</keyword>
<dbReference type="SUPFAM" id="SSF52540">
    <property type="entry name" value="P-loop containing nucleoside triphosphate hydrolases"/>
    <property type="match status" value="1"/>
</dbReference>
<dbReference type="KEGG" id="sna:Snas_2353"/>
<dbReference type="GO" id="GO:0006227">
    <property type="term" value="P:dUDP biosynthetic process"/>
    <property type="evidence" value="ECO:0007669"/>
    <property type="project" value="TreeGrafter"/>
</dbReference>
<dbReference type="CDD" id="cd01672">
    <property type="entry name" value="TMPK"/>
    <property type="match status" value="1"/>
</dbReference>
<evidence type="ECO:0000256" key="4">
    <source>
        <dbReference type="ARBA" id="ARBA00022840"/>
    </source>
</evidence>